<proteinExistence type="predicted"/>
<feature type="compositionally biased region" description="Low complexity" evidence="1">
    <location>
        <begin position="140"/>
        <end position="152"/>
    </location>
</feature>
<gene>
    <name evidence="2" type="ORF">RFM51_18840</name>
</gene>
<accession>A0ABU4X333</accession>
<reference evidence="2 3" key="1">
    <citation type="submission" date="2023-08" db="EMBL/GenBank/DDBJ databases">
        <title>Implementing the SeqCode for naming new Mesorhizobium species isolated from Vachellia karroo root nodules.</title>
        <authorList>
            <person name="Van Lill M."/>
        </authorList>
    </citation>
    <scope>NUCLEOTIDE SEQUENCE [LARGE SCALE GENOMIC DNA]</scope>
    <source>
        <strain evidence="2 3">VK3E</strain>
    </source>
</reference>
<protein>
    <submittedName>
        <fullName evidence="2">Uncharacterized protein</fullName>
    </submittedName>
</protein>
<evidence type="ECO:0000313" key="3">
    <source>
        <dbReference type="Proteomes" id="UP001272097"/>
    </source>
</evidence>
<organism evidence="2 3">
    <name type="scientific">Mesorhizobium australafricanum</name>
    <dbReference type="NCBI Taxonomy" id="3072311"/>
    <lineage>
        <taxon>Bacteria</taxon>
        <taxon>Pseudomonadati</taxon>
        <taxon>Pseudomonadota</taxon>
        <taxon>Alphaproteobacteria</taxon>
        <taxon>Hyphomicrobiales</taxon>
        <taxon>Phyllobacteriaceae</taxon>
        <taxon>Mesorhizobium</taxon>
    </lineage>
</organism>
<dbReference type="EMBL" id="JAVIIS010000027">
    <property type="protein sequence ID" value="MDX8441650.1"/>
    <property type="molecule type" value="Genomic_DNA"/>
</dbReference>
<evidence type="ECO:0000256" key="1">
    <source>
        <dbReference type="SAM" id="MobiDB-lite"/>
    </source>
</evidence>
<name>A0ABU4X333_9HYPH</name>
<comment type="caution">
    <text evidence="2">The sequence shown here is derived from an EMBL/GenBank/DDBJ whole genome shotgun (WGS) entry which is preliminary data.</text>
</comment>
<keyword evidence="3" id="KW-1185">Reference proteome</keyword>
<sequence length="179" mass="19456">MPARILQQPTPELYPILGIEPRTPEGRNAVVAVLARDNARRDLPDDWSYSLAWFLDLYGSATEAAPERSTGECATRMIALGAGEGDAAAAVEDIGHALWRCARSPKLVGDLRREIAVLTDRLVRRQDGEGFWNEMREGAARPGVRAAGPREGSCGRNCPDRAVDPMSGGDALIRKTFLT</sequence>
<dbReference type="Proteomes" id="UP001272097">
    <property type="component" value="Unassembled WGS sequence"/>
</dbReference>
<feature type="region of interest" description="Disordered" evidence="1">
    <location>
        <begin position="139"/>
        <end position="161"/>
    </location>
</feature>
<dbReference type="RefSeq" id="WP_320215619.1">
    <property type="nucleotide sequence ID" value="NZ_JAVIIS010000027.1"/>
</dbReference>
<evidence type="ECO:0000313" key="2">
    <source>
        <dbReference type="EMBL" id="MDX8441650.1"/>
    </source>
</evidence>